<name>A0A935PZJ2_9PROT</name>
<evidence type="ECO:0000259" key="1">
    <source>
        <dbReference type="Pfam" id="PF13501"/>
    </source>
</evidence>
<dbReference type="AlphaFoldDB" id="A0A935PZJ2"/>
<organism evidence="2 3">
    <name type="scientific">Candidatus Accumulibacter proximus</name>
    <dbReference type="NCBI Taxonomy" id="2954385"/>
    <lineage>
        <taxon>Bacteria</taxon>
        <taxon>Pseudomonadati</taxon>
        <taxon>Pseudomonadota</taxon>
        <taxon>Betaproteobacteria</taxon>
        <taxon>Candidatus Accumulibacter</taxon>
    </lineage>
</organism>
<dbReference type="InterPro" id="IPR016568">
    <property type="entry name" value="Sulphur_oxidation_SoxY"/>
</dbReference>
<feature type="domain" description="Ig-like SoxY" evidence="1">
    <location>
        <begin position="60"/>
        <end position="155"/>
    </location>
</feature>
<gene>
    <name evidence="2" type="primary">soxY</name>
    <name evidence="2" type="ORF">IPJ27_10975</name>
</gene>
<dbReference type="Pfam" id="PF13501">
    <property type="entry name" value="SoxY"/>
    <property type="match status" value="1"/>
</dbReference>
<dbReference type="NCBIfam" id="TIGR04488">
    <property type="entry name" value="SoxY_true_GGCGG"/>
    <property type="match status" value="1"/>
</dbReference>
<dbReference type="EMBL" id="JADJMH010000009">
    <property type="protein sequence ID" value="MBK7675223.1"/>
    <property type="molecule type" value="Genomic_DNA"/>
</dbReference>
<protein>
    <submittedName>
        <fullName evidence="2">Thiosulfate oxidation carrier protein SoxY</fullName>
    </submittedName>
</protein>
<dbReference type="PIRSF" id="PIRSF010312">
    <property type="entry name" value="Sulphur_oxidation_SoxY"/>
    <property type="match status" value="1"/>
</dbReference>
<dbReference type="InterPro" id="IPR032711">
    <property type="entry name" value="SoxY"/>
</dbReference>
<sequence length="157" mass="16250">MDPLRRIILRSAGASGAISVLLAAGLLRPTGVLAAEWNRPAFTATSLSDAIKASGLTGSVESNGIVIKTVEIAENGAQVPVEVVSNIADSQTIAVFVDKNPLPLAASLNFAKGTLARVRLQLKMAESSRIRVVVKAADGKTYHTSREVKVTLGGCGG</sequence>
<accession>A0A935PZJ2</accession>
<evidence type="ECO:0000313" key="2">
    <source>
        <dbReference type="EMBL" id="MBK7675223.1"/>
    </source>
</evidence>
<dbReference type="InterPro" id="IPR038162">
    <property type="entry name" value="SoxY_sf"/>
</dbReference>
<comment type="caution">
    <text evidence="2">The sequence shown here is derived from an EMBL/GenBank/DDBJ whole genome shotgun (WGS) entry which is preliminary data.</text>
</comment>
<reference evidence="2 3" key="1">
    <citation type="submission" date="2020-10" db="EMBL/GenBank/DDBJ databases">
        <title>Connecting structure to function with the recovery of over 1000 high-quality activated sludge metagenome-assembled genomes encoding full-length rRNA genes using long-read sequencing.</title>
        <authorList>
            <person name="Singleton C.M."/>
            <person name="Petriglieri F."/>
            <person name="Kristensen J.M."/>
            <person name="Kirkegaard R.H."/>
            <person name="Michaelsen T.Y."/>
            <person name="Andersen M.H."/>
            <person name="Karst S.M."/>
            <person name="Dueholm M.S."/>
            <person name="Nielsen P.H."/>
            <person name="Albertsen M."/>
        </authorList>
    </citation>
    <scope>NUCLEOTIDE SEQUENCE [LARGE SCALE GENOMIC DNA]</scope>
    <source>
        <strain evidence="2">EsbW_18-Q3-R4-48_BATAC.285</strain>
    </source>
</reference>
<dbReference type="Gene3D" id="2.60.40.2470">
    <property type="entry name" value="SoxY domain"/>
    <property type="match status" value="1"/>
</dbReference>
<proteinExistence type="predicted"/>
<dbReference type="Proteomes" id="UP000697998">
    <property type="component" value="Unassembled WGS sequence"/>
</dbReference>
<evidence type="ECO:0000313" key="3">
    <source>
        <dbReference type="Proteomes" id="UP000697998"/>
    </source>
</evidence>